<evidence type="ECO:0008006" key="3">
    <source>
        <dbReference type="Google" id="ProtNLM"/>
    </source>
</evidence>
<gene>
    <name evidence="1" type="ORF">skT53_24840</name>
</gene>
<dbReference type="AlphaFoldDB" id="A0A7I8DEX2"/>
<accession>A0A7I8DEX2</accession>
<dbReference type="EMBL" id="AP023366">
    <property type="protein sequence ID" value="BCJ87499.1"/>
    <property type="molecule type" value="Genomic_DNA"/>
</dbReference>
<sequence>MIGEKIVAIQKDDAGNISKIKTHTGRILGIEEAKRFAAKGGFDSLTSIDEEGNWYIERSAGDGKPEIGGNLTILPEFE</sequence>
<evidence type="ECO:0000313" key="1">
    <source>
        <dbReference type="EMBL" id="BCJ87499.1"/>
    </source>
</evidence>
<reference evidence="1 2" key="1">
    <citation type="submission" date="2020-08" db="EMBL/GenBank/DDBJ databases">
        <title>Complete Genome Sequence of Effusibacillus dendaii Strain skT53, Isolated from Farmland soil.</title>
        <authorList>
            <person name="Konishi T."/>
            <person name="Kawasaki H."/>
        </authorList>
    </citation>
    <scope>NUCLEOTIDE SEQUENCE [LARGE SCALE GENOMIC DNA]</scope>
    <source>
        <strain evidence="2">skT53</strain>
    </source>
</reference>
<dbReference type="KEGG" id="eff:skT53_24840"/>
<dbReference type="Proteomes" id="UP000593802">
    <property type="component" value="Chromosome"/>
</dbReference>
<evidence type="ECO:0000313" key="2">
    <source>
        <dbReference type="Proteomes" id="UP000593802"/>
    </source>
</evidence>
<name>A0A7I8DEX2_9BACL</name>
<dbReference type="RefSeq" id="WP_200757542.1">
    <property type="nucleotide sequence ID" value="NZ_AP023366.1"/>
</dbReference>
<keyword evidence="2" id="KW-1185">Reference proteome</keyword>
<protein>
    <recommendedName>
        <fullName evidence="3">DUF3892 domain-containing protein</fullName>
    </recommendedName>
</protein>
<proteinExistence type="predicted"/>
<organism evidence="1 2">
    <name type="scientific">Effusibacillus dendaii</name>
    <dbReference type="NCBI Taxonomy" id="2743772"/>
    <lineage>
        <taxon>Bacteria</taxon>
        <taxon>Bacillati</taxon>
        <taxon>Bacillota</taxon>
        <taxon>Bacilli</taxon>
        <taxon>Bacillales</taxon>
        <taxon>Alicyclobacillaceae</taxon>
        <taxon>Effusibacillus</taxon>
    </lineage>
</organism>